<name>A0A4S2DJ47_9CLOT</name>
<reference evidence="7 8" key="1">
    <citation type="submission" date="2019-04" db="EMBL/GenBank/DDBJ databases">
        <title>Microbes associate with the intestines of laboratory mice.</title>
        <authorList>
            <person name="Navarre W."/>
            <person name="Wong E."/>
            <person name="Huang K."/>
            <person name="Tropini C."/>
            <person name="Ng K."/>
            <person name="Yu B."/>
        </authorList>
    </citation>
    <scope>NUCLEOTIDE SEQUENCE [LARGE SCALE GENOMIC DNA]</scope>
    <source>
        <strain evidence="7 8">NM50_B9-20</strain>
    </source>
</reference>
<sequence length="176" mass="20949">MKSVLKKDKKYAVKKENKRINKIIPLLINIMIPILAIILIGYINRNTLDTYRSLKGILVNEMVIIFPVGYGIIYILMGVSAYRIYMRNKSGVDDKGAYFTYFIQLCINFIWPFLFFTFRLYGLSFIWLIILLVAVLITFYKFFRVDKFSSALLIPYIAWIVFISFLNYFIWFYNEM</sequence>
<dbReference type="InterPro" id="IPR038330">
    <property type="entry name" value="TspO/MBR-related_sf"/>
</dbReference>
<dbReference type="FunFam" id="1.20.1260.100:FF:000001">
    <property type="entry name" value="translocator protein 2"/>
    <property type="match status" value="1"/>
</dbReference>
<dbReference type="PANTHER" id="PTHR10057">
    <property type="entry name" value="PERIPHERAL-TYPE BENZODIAZEPINE RECEPTOR"/>
    <property type="match status" value="1"/>
</dbReference>
<dbReference type="InterPro" id="IPR004307">
    <property type="entry name" value="TspO_MBR"/>
</dbReference>
<keyword evidence="8" id="KW-1185">Reference proteome</keyword>
<evidence type="ECO:0000256" key="5">
    <source>
        <dbReference type="ARBA" id="ARBA00023136"/>
    </source>
</evidence>
<evidence type="ECO:0000256" key="1">
    <source>
        <dbReference type="ARBA" id="ARBA00004141"/>
    </source>
</evidence>
<keyword evidence="3 6" id="KW-0812">Transmembrane</keyword>
<dbReference type="PIRSF" id="PIRSF005859">
    <property type="entry name" value="PBR"/>
    <property type="match status" value="1"/>
</dbReference>
<evidence type="ECO:0000256" key="3">
    <source>
        <dbReference type="ARBA" id="ARBA00022692"/>
    </source>
</evidence>
<dbReference type="EMBL" id="SRYR01000005">
    <property type="protein sequence ID" value="TGY41905.1"/>
    <property type="molecule type" value="Genomic_DNA"/>
</dbReference>
<protein>
    <submittedName>
        <fullName evidence="7">Tryptophan-rich sensory protein</fullName>
    </submittedName>
</protein>
<feature type="transmembrane region" description="Helical" evidence="6">
    <location>
        <begin position="152"/>
        <end position="173"/>
    </location>
</feature>
<feature type="transmembrane region" description="Helical" evidence="6">
    <location>
        <begin position="97"/>
        <end position="114"/>
    </location>
</feature>
<dbReference type="Proteomes" id="UP000306888">
    <property type="component" value="Unassembled WGS sequence"/>
</dbReference>
<feature type="transmembrane region" description="Helical" evidence="6">
    <location>
        <begin position="63"/>
        <end position="85"/>
    </location>
</feature>
<keyword evidence="5 6" id="KW-0472">Membrane</keyword>
<evidence type="ECO:0000256" key="6">
    <source>
        <dbReference type="SAM" id="Phobius"/>
    </source>
</evidence>
<evidence type="ECO:0000313" key="7">
    <source>
        <dbReference type="EMBL" id="TGY41905.1"/>
    </source>
</evidence>
<accession>A0A4S2DJ47</accession>
<dbReference type="OrthoDB" id="9795496at2"/>
<dbReference type="Pfam" id="PF03073">
    <property type="entry name" value="TspO_MBR"/>
    <property type="match status" value="1"/>
</dbReference>
<dbReference type="Gene3D" id="1.20.1260.100">
    <property type="entry name" value="TspO/MBR protein"/>
    <property type="match status" value="1"/>
</dbReference>
<evidence type="ECO:0000256" key="4">
    <source>
        <dbReference type="ARBA" id="ARBA00022989"/>
    </source>
</evidence>
<comment type="similarity">
    <text evidence="2">Belongs to the TspO/BZRP family.</text>
</comment>
<gene>
    <name evidence="7" type="ORF">E5347_11355</name>
</gene>
<organism evidence="7 8">
    <name type="scientific">Clostridium sartagoforme</name>
    <dbReference type="NCBI Taxonomy" id="84031"/>
    <lineage>
        <taxon>Bacteria</taxon>
        <taxon>Bacillati</taxon>
        <taxon>Bacillota</taxon>
        <taxon>Clostridia</taxon>
        <taxon>Eubacteriales</taxon>
        <taxon>Clostridiaceae</taxon>
        <taxon>Clostridium</taxon>
    </lineage>
</organism>
<dbReference type="PANTHER" id="PTHR10057:SF0">
    <property type="entry name" value="TRANSLOCATOR PROTEIN"/>
    <property type="match status" value="1"/>
</dbReference>
<comment type="subcellular location">
    <subcellularLocation>
        <location evidence="1">Membrane</location>
        <topology evidence="1">Multi-pass membrane protein</topology>
    </subcellularLocation>
</comment>
<evidence type="ECO:0000256" key="2">
    <source>
        <dbReference type="ARBA" id="ARBA00007524"/>
    </source>
</evidence>
<evidence type="ECO:0000313" key="8">
    <source>
        <dbReference type="Proteomes" id="UP000306888"/>
    </source>
</evidence>
<dbReference type="CDD" id="cd15904">
    <property type="entry name" value="TSPO_MBR"/>
    <property type="match status" value="1"/>
</dbReference>
<dbReference type="GO" id="GO:0016020">
    <property type="term" value="C:membrane"/>
    <property type="evidence" value="ECO:0007669"/>
    <property type="project" value="UniProtKB-SubCell"/>
</dbReference>
<feature type="transmembrane region" description="Helical" evidence="6">
    <location>
        <begin position="120"/>
        <end position="140"/>
    </location>
</feature>
<proteinExistence type="inferred from homology"/>
<dbReference type="GO" id="GO:0033013">
    <property type="term" value="P:tetrapyrrole metabolic process"/>
    <property type="evidence" value="ECO:0007669"/>
    <property type="project" value="UniProtKB-ARBA"/>
</dbReference>
<dbReference type="RefSeq" id="WP_136007348.1">
    <property type="nucleotide sequence ID" value="NZ_SRYR01000005.1"/>
</dbReference>
<dbReference type="AlphaFoldDB" id="A0A4S2DJ47"/>
<comment type="caution">
    <text evidence="7">The sequence shown here is derived from an EMBL/GenBank/DDBJ whole genome shotgun (WGS) entry which is preliminary data.</text>
</comment>
<keyword evidence="4 6" id="KW-1133">Transmembrane helix</keyword>
<feature type="transmembrane region" description="Helical" evidence="6">
    <location>
        <begin position="23"/>
        <end position="43"/>
    </location>
</feature>